<dbReference type="PRINTS" id="PR00952">
    <property type="entry name" value="TYPE3IMQPROT"/>
</dbReference>
<proteinExistence type="inferred from homology"/>
<dbReference type="GO" id="GO:0009306">
    <property type="term" value="P:protein secretion"/>
    <property type="evidence" value="ECO:0007669"/>
    <property type="project" value="InterPro"/>
</dbReference>
<keyword evidence="6 9" id="KW-1133">Transmembrane helix</keyword>
<dbReference type="Pfam" id="PF01313">
    <property type="entry name" value="Bac_export_3"/>
    <property type="match status" value="1"/>
</dbReference>
<dbReference type="NCBIfam" id="TIGR01402">
    <property type="entry name" value="fliQ"/>
    <property type="match status" value="1"/>
</dbReference>
<feature type="transmembrane region" description="Helical" evidence="9">
    <location>
        <begin position="13"/>
        <end position="38"/>
    </location>
</feature>
<dbReference type="InterPro" id="IPR002191">
    <property type="entry name" value="Bac_export_3"/>
</dbReference>
<evidence type="ECO:0000256" key="8">
    <source>
        <dbReference type="ARBA" id="ARBA00023143"/>
    </source>
</evidence>
<dbReference type="PANTHER" id="PTHR34040">
    <property type="entry name" value="FLAGELLAR BIOSYNTHETIC PROTEIN FLIQ"/>
    <property type="match status" value="1"/>
</dbReference>
<name>B1I5K0_DESAP</name>
<keyword evidence="8 9" id="KW-0975">Bacterial flagellum</keyword>
<sequence>MTDSLAVELTQKALMMVLLLTAPPLLVSLVVGLVISILQAATQIQDQMITFVPKIVAVFLSLLLLAPWYVRILTGYTAELFGRISGV</sequence>
<dbReference type="GO" id="GO:0044780">
    <property type="term" value="P:bacterial-type flagellum assembly"/>
    <property type="evidence" value="ECO:0007669"/>
    <property type="project" value="InterPro"/>
</dbReference>
<dbReference type="InterPro" id="IPR006306">
    <property type="entry name" value="T3SS_HrpO"/>
</dbReference>
<keyword evidence="5 9" id="KW-0812">Transmembrane</keyword>
<keyword evidence="10" id="KW-0282">Flagellum</keyword>
<evidence type="ECO:0000256" key="6">
    <source>
        <dbReference type="ARBA" id="ARBA00022989"/>
    </source>
</evidence>
<evidence type="ECO:0000256" key="2">
    <source>
        <dbReference type="ARBA" id="ARBA00006156"/>
    </source>
</evidence>
<dbReference type="PANTHER" id="PTHR34040:SF2">
    <property type="entry name" value="FLAGELLAR BIOSYNTHETIC PROTEIN FLIQ"/>
    <property type="match status" value="1"/>
</dbReference>
<feature type="transmembrane region" description="Helical" evidence="9">
    <location>
        <begin position="50"/>
        <end position="70"/>
    </location>
</feature>
<reference evidence="11" key="1">
    <citation type="submission" date="2007-10" db="EMBL/GenBank/DDBJ databases">
        <title>Complete sequence of chromosome of Desulforudis audaxviator MP104C.</title>
        <authorList>
            <person name="Copeland A."/>
            <person name="Lucas S."/>
            <person name="Lapidus A."/>
            <person name="Barry K."/>
            <person name="Glavina del Rio T."/>
            <person name="Dalin E."/>
            <person name="Tice H."/>
            <person name="Bruce D."/>
            <person name="Pitluck S."/>
            <person name="Lowry S.R."/>
            <person name="Larimer F."/>
            <person name="Land M.L."/>
            <person name="Hauser L."/>
            <person name="Kyrpides N."/>
            <person name="Ivanova N.N."/>
            <person name="Richardson P."/>
        </authorList>
    </citation>
    <scope>NUCLEOTIDE SEQUENCE [LARGE SCALE GENOMIC DNA]</scope>
    <source>
        <strain evidence="11">MP104C</strain>
    </source>
</reference>
<dbReference type="GO" id="GO:0005886">
    <property type="term" value="C:plasma membrane"/>
    <property type="evidence" value="ECO:0007669"/>
    <property type="project" value="UniProtKB-SubCell"/>
</dbReference>
<evidence type="ECO:0000256" key="5">
    <source>
        <dbReference type="ARBA" id="ARBA00022692"/>
    </source>
</evidence>
<evidence type="ECO:0000256" key="1">
    <source>
        <dbReference type="ARBA" id="ARBA00004651"/>
    </source>
</evidence>
<dbReference type="EMBL" id="CP000860">
    <property type="protein sequence ID" value="ACA60247.1"/>
    <property type="molecule type" value="Genomic_DNA"/>
</dbReference>
<comment type="subcellular location">
    <subcellularLocation>
        <location evidence="1 9">Cell membrane</location>
        <topology evidence="1">Multi-pass membrane protein</topology>
    </subcellularLocation>
    <subcellularLocation>
        <location evidence="9">Bacterial flagellum basal body</location>
    </subcellularLocation>
</comment>
<evidence type="ECO:0000313" key="11">
    <source>
        <dbReference type="Proteomes" id="UP000008544"/>
    </source>
</evidence>
<dbReference type="KEGG" id="dau:Daud_1751"/>
<comment type="similarity">
    <text evidence="2 9">Belongs to the FliQ/MopD/SpaQ family.</text>
</comment>
<evidence type="ECO:0000313" key="10">
    <source>
        <dbReference type="EMBL" id="ACA60247.1"/>
    </source>
</evidence>
<keyword evidence="4 9" id="KW-1003">Cell membrane</keyword>
<evidence type="ECO:0000256" key="9">
    <source>
        <dbReference type="RuleBase" id="RU364090"/>
    </source>
</evidence>
<comment type="function">
    <text evidence="9">Role in flagellar biosynthesis.</text>
</comment>
<gene>
    <name evidence="9" type="primary">fliQ</name>
    <name evidence="10" type="ordered locus">Daud_1751</name>
</gene>
<dbReference type="RefSeq" id="WP_012302827.1">
    <property type="nucleotide sequence ID" value="NC_010424.1"/>
</dbReference>
<dbReference type="HOGENOM" id="CLU_164516_2_0_9"/>
<evidence type="ECO:0000256" key="3">
    <source>
        <dbReference type="ARBA" id="ARBA00021718"/>
    </source>
</evidence>
<dbReference type="eggNOG" id="COG1987">
    <property type="taxonomic scope" value="Bacteria"/>
</dbReference>
<dbReference type="GO" id="GO:0009425">
    <property type="term" value="C:bacterial-type flagellum basal body"/>
    <property type="evidence" value="ECO:0007669"/>
    <property type="project" value="UniProtKB-SubCell"/>
</dbReference>
<protein>
    <recommendedName>
        <fullName evidence="3 9">Flagellar biosynthetic protein FliQ</fullName>
    </recommendedName>
</protein>
<reference evidence="10 11" key="2">
    <citation type="journal article" date="2008" name="Science">
        <title>Environmental genomics reveals a single-species ecosystem deep within Earth.</title>
        <authorList>
            <person name="Chivian D."/>
            <person name="Brodie E.L."/>
            <person name="Alm E.J."/>
            <person name="Culley D.E."/>
            <person name="Dehal P.S."/>
            <person name="Desantis T.Z."/>
            <person name="Gihring T.M."/>
            <person name="Lapidus A."/>
            <person name="Lin L.H."/>
            <person name="Lowry S.R."/>
            <person name="Moser D.P."/>
            <person name="Richardson P.M."/>
            <person name="Southam G."/>
            <person name="Wanger G."/>
            <person name="Pratt L.M."/>
            <person name="Andersen G.L."/>
            <person name="Hazen T.C."/>
            <person name="Brockman F.J."/>
            <person name="Arkin A.P."/>
            <person name="Onstott T.C."/>
        </authorList>
    </citation>
    <scope>NUCLEOTIDE SEQUENCE [LARGE SCALE GENOMIC DNA]</scope>
    <source>
        <strain evidence="10 11">MP104C</strain>
    </source>
</reference>
<keyword evidence="11" id="KW-1185">Reference proteome</keyword>
<evidence type="ECO:0000256" key="4">
    <source>
        <dbReference type="ARBA" id="ARBA00022475"/>
    </source>
</evidence>
<dbReference type="InterPro" id="IPR006305">
    <property type="entry name" value="FliQ"/>
</dbReference>
<dbReference type="NCBIfam" id="TIGR01403">
    <property type="entry name" value="fliQ_rel_III"/>
    <property type="match status" value="1"/>
</dbReference>
<evidence type="ECO:0000256" key="7">
    <source>
        <dbReference type="ARBA" id="ARBA00023136"/>
    </source>
</evidence>
<keyword evidence="10" id="KW-0969">Cilium</keyword>
<dbReference type="PIRSF" id="PIRSF004669">
    <property type="entry name" value="FliQ"/>
    <property type="match status" value="1"/>
</dbReference>
<organism evidence="10 11">
    <name type="scientific">Desulforudis audaxviator (strain MP104C)</name>
    <dbReference type="NCBI Taxonomy" id="477974"/>
    <lineage>
        <taxon>Bacteria</taxon>
        <taxon>Bacillati</taxon>
        <taxon>Bacillota</taxon>
        <taxon>Clostridia</taxon>
        <taxon>Thermoanaerobacterales</taxon>
        <taxon>Candidatus Desulforudaceae</taxon>
        <taxon>Candidatus Desulforudis</taxon>
    </lineage>
</organism>
<dbReference type="STRING" id="477974.Daud_1751"/>
<keyword evidence="7 9" id="KW-0472">Membrane</keyword>
<dbReference type="OrthoDB" id="9806440at2"/>
<dbReference type="Proteomes" id="UP000008544">
    <property type="component" value="Chromosome"/>
</dbReference>
<dbReference type="AlphaFoldDB" id="B1I5K0"/>
<keyword evidence="10" id="KW-0966">Cell projection</keyword>
<accession>B1I5K0</accession>